<dbReference type="Pfam" id="PF00104">
    <property type="entry name" value="Hormone_recep"/>
    <property type="match status" value="1"/>
</dbReference>
<keyword evidence="3" id="KW-0479">Metal-binding</keyword>
<dbReference type="InterPro" id="IPR000536">
    <property type="entry name" value="Nucl_hrmn_rcpt_lig-bd"/>
</dbReference>
<evidence type="ECO:0000256" key="5">
    <source>
        <dbReference type="ARBA" id="ARBA00022833"/>
    </source>
</evidence>
<evidence type="ECO:0000256" key="9">
    <source>
        <dbReference type="ARBA" id="ARBA00023170"/>
    </source>
</evidence>
<evidence type="ECO:0000313" key="12">
    <source>
        <dbReference type="Proteomes" id="UP001497382"/>
    </source>
</evidence>
<reference evidence="11 12" key="1">
    <citation type="submission" date="2024-04" db="EMBL/GenBank/DDBJ databases">
        <authorList>
            <person name="Rising A."/>
            <person name="Reimegard J."/>
            <person name="Sonavane S."/>
            <person name="Akerstrom W."/>
            <person name="Nylinder S."/>
            <person name="Hedman E."/>
            <person name="Kallberg Y."/>
        </authorList>
    </citation>
    <scope>NUCLEOTIDE SEQUENCE [LARGE SCALE GENOMIC DNA]</scope>
</reference>
<proteinExistence type="inferred from homology"/>
<feature type="domain" description="NR LBD" evidence="10">
    <location>
        <begin position="113"/>
        <end position="353"/>
    </location>
</feature>
<comment type="caution">
    <text evidence="11">The sequence shown here is derived from an EMBL/GenBank/DDBJ whole genome shotgun (WGS) entry which is preliminary data.</text>
</comment>
<dbReference type="GO" id="GO:0008270">
    <property type="term" value="F:zinc ion binding"/>
    <property type="evidence" value="ECO:0007669"/>
    <property type="project" value="UniProtKB-KW"/>
</dbReference>
<keyword evidence="7" id="KW-0238">DNA-binding</keyword>
<accession>A0AAV2BNQ1</accession>
<keyword evidence="5" id="KW-0862">Zinc</keyword>
<dbReference type="GO" id="GO:0005634">
    <property type="term" value="C:nucleus"/>
    <property type="evidence" value="ECO:0007669"/>
    <property type="project" value="UniProtKB-SubCell"/>
</dbReference>
<dbReference type="PRINTS" id="PR00546">
    <property type="entry name" value="THYROIDHORMR"/>
</dbReference>
<organism evidence="11 12">
    <name type="scientific">Larinioides sclopetarius</name>
    <dbReference type="NCBI Taxonomy" id="280406"/>
    <lineage>
        <taxon>Eukaryota</taxon>
        <taxon>Metazoa</taxon>
        <taxon>Ecdysozoa</taxon>
        <taxon>Arthropoda</taxon>
        <taxon>Chelicerata</taxon>
        <taxon>Arachnida</taxon>
        <taxon>Araneae</taxon>
        <taxon>Araneomorphae</taxon>
        <taxon>Entelegynae</taxon>
        <taxon>Araneoidea</taxon>
        <taxon>Araneidae</taxon>
        <taxon>Larinioides</taxon>
    </lineage>
</organism>
<keyword evidence="8" id="KW-0804">Transcription</keyword>
<evidence type="ECO:0000313" key="11">
    <source>
        <dbReference type="EMBL" id="CAL1297552.1"/>
    </source>
</evidence>
<evidence type="ECO:0000256" key="4">
    <source>
        <dbReference type="ARBA" id="ARBA00022771"/>
    </source>
</evidence>
<evidence type="ECO:0000256" key="3">
    <source>
        <dbReference type="ARBA" id="ARBA00022723"/>
    </source>
</evidence>
<keyword evidence="6" id="KW-0805">Transcription regulation</keyword>
<dbReference type="SMART" id="SM00430">
    <property type="entry name" value="HOLI"/>
    <property type="match status" value="1"/>
</dbReference>
<dbReference type="InterPro" id="IPR001728">
    <property type="entry name" value="ThyrH_rcpt"/>
</dbReference>
<sequence>MDLMHMTSNTLTHDFFGSNHWSVFTADEETRNIIDCSLSSVTSYHPLHKADVECGYLVNPLLYGNFLSFLNEKTINSLHTVEAEIGSRTVQYGRVAELLQEKISDLQQLEETAMYDTIASITQAHLAHCAYTQAKTQGLLRKPAAFPGINGQQSAGVQKVVAWQQFASLLSPSISQVVEFAKRIPSFQELHQDDQLLCIKLGFFEVWLVHASRLSNEAGLTFADGTCVSRQHLEIMFDREFVTMVFNFVCWFNNLRLSDCVIGLYAAAVLVSAERDGLYDHKALQPLQEQVLEALRQKVAEEHQSEPHVFPALVAKLRELHLVGRNHLEHLRWFRTNWMHLRLSPLFAEVFDIPRHDAAQR</sequence>
<gene>
    <name evidence="11" type="ORF">LARSCL_LOCUS20365</name>
</gene>
<dbReference type="InterPro" id="IPR035500">
    <property type="entry name" value="NHR-like_dom_sf"/>
</dbReference>
<name>A0AAV2BNQ1_9ARAC</name>
<dbReference type="PANTHER" id="PTHR45805">
    <property type="entry name" value="NUCLEAR HORMONE RECEPTOR HR3-RELATED"/>
    <property type="match status" value="1"/>
</dbReference>
<comment type="subcellular location">
    <subcellularLocation>
        <location evidence="1">Nucleus</location>
    </subcellularLocation>
</comment>
<evidence type="ECO:0000256" key="2">
    <source>
        <dbReference type="ARBA" id="ARBA00008092"/>
    </source>
</evidence>
<dbReference type="InterPro" id="IPR001723">
    <property type="entry name" value="Nuclear_hrmn_rcpt"/>
</dbReference>
<evidence type="ECO:0000256" key="7">
    <source>
        <dbReference type="ARBA" id="ARBA00023125"/>
    </source>
</evidence>
<dbReference type="PROSITE" id="PS51843">
    <property type="entry name" value="NR_LBD"/>
    <property type="match status" value="1"/>
</dbReference>
<dbReference type="SUPFAM" id="SSF48508">
    <property type="entry name" value="Nuclear receptor ligand-binding domain"/>
    <property type="match status" value="1"/>
</dbReference>
<comment type="similarity">
    <text evidence="2">Belongs to the nuclear hormone receptor family. NR1 subfamily.</text>
</comment>
<dbReference type="AlphaFoldDB" id="A0AAV2BNQ1"/>
<dbReference type="GO" id="GO:0004879">
    <property type="term" value="F:nuclear receptor activity"/>
    <property type="evidence" value="ECO:0007669"/>
    <property type="project" value="InterPro"/>
</dbReference>
<protein>
    <recommendedName>
        <fullName evidence="10">NR LBD domain-containing protein</fullName>
    </recommendedName>
</protein>
<dbReference type="GO" id="GO:0003677">
    <property type="term" value="F:DNA binding"/>
    <property type="evidence" value="ECO:0007669"/>
    <property type="project" value="UniProtKB-KW"/>
</dbReference>
<evidence type="ECO:0000256" key="8">
    <source>
        <dbReference type="ARBA" id="ARBA00023163"/>
    </source>
</evidence>
<evidence type="ECO:0000256" key="6">
    <source>
        <dbReference type="ARBA" id="ARBA00023015"/>
    </source>
</evidence>
<dbReference type="EMBL" id="CAXIEN010000429">
    <property type="protein sequence ID" value="CAL1297552.1"/>
    <property type="molecule type" value="Genomic_DNA"/>
</dbReference>
<dbReference type="Gene3D" id="1.10.565.10">
    <property type="entry name" value="Retinoid X Receptor"/>
    <property type="match status" value="1"/>
</dbReference>
<keyword evidence="9" id="KW-0675">Receptor</keyword>
<evidence type="ECO:0000256" key="1">
    <source>
        <dbReference type="ARBA" id="ARBA00004123"/>
    </source>
</evidence>
<dbReference type="PANTHER" id="PTHR45805:SF10">
    <property type="entry name" value="ECDYSONE-INDUCED PROTEIN 78C"/>
    <property type="match status" value="1"/>
</dbReference>
<evidence type="ECO:0000259" key="10">
    <source>
        <dbReference type="PROSITE" id="PS51843"/>
    </source>
</evidence>
<dbReference type="PRINTS" id="PR00398">
    <property type="entry name" value="STRDHORMONER"/>
</dbReference>
<keyword evidence="4" id="KW-0863">Zinc-finger</keyword>
<keyword evidence="12" id="KW-1185">Reference proteome</keyword>
<dbReference type="Proteomes" id="UP001497382">
    <property type="component" value="Unassembled WGS sequence"/>
</dbReference>